<dbReference type="GO" id="GO:0008914">
    <property type="term" value="F:leucyl-tRNA--protein transferase activity"/>
    <property type="evidence" value="ECO:0007669"/>
    <property type="project" value="UniProtKB-UniRule"/>
</dbReference>
<evidence type="ECO:0000313" key="8">
    <source>
        <dbReference type="Proteomes" id="UP000027997"/>
    </source>
</evidence>
<comment type="caution">
    <text evidence="7">The sequence shown here is derived from an EMBL/GenBank/DDBJ whole genome shotgun (WGS) entry which is preliminary data.</text>
</comment>
<dbReference type="eggNOG" id="COG2935">
    <property type="taxonomic scope" value="Bacteria"/>
</dbReference>
<dbReference type="NCBIfam" id="NF002346">
    <property type="entry name" value="PRK01305.2-3"/>
    <property type="match status" value="1"/>
</dbReference>
<evidence type="ECO:0000256" key="3">
    <source>
        <dbReference type="ARBA" id="ARBA00023315"/>
    </source>
</evidence>
<name>A0A081KC77_9GAMM</name>
<dbReference type="RefSeq" id="WP_020583464.1">
    <property type="nucleotide sequence ID" value="NZ_JOJP01000001.1"/>
</dbReference>
<comment type="function">
    <text evidence="4">Functions in the N-end rule pathway of protein degradation where it conjugates Leu from its aminoacyl-tRNA to the N-termini of proteins containing an N-terminal aspartate or glutamate.</text>
</comment>
<dbReference type="InterPro" id="IPR007472">
    <property type="entry name" value="N-end_Aminoacyl_Trfase_C"/>
</dbReference>
<evidence type="ECO:0000256" key="2">
    <source>
        <dbReference type="ARBA" id="ARBA00022679"/>
    </source>
</evidence>
<feature type="domain" description="N-end aminoacyl transferase N-terminal" evidence="5">
    <location>
        <begin position="15"/>
        <end position="85"/>
    </location>
</feature>
<evidence type="ECO:0000313" key="7">
    <source>
        <dbReference type="EMBL" id="KEI71753.1"/>
    </source>
</evidence>
<sequence>MSQYKDLKFYATQPHECSYLPEEQATTLFMDPEILLDQQLCSDLAELGFRRSGQHIYRPHCSHCKACIPARIPVKLFMMRRTQRKTWNRNLSLMVDRVPASYQDEHYQLYERYINQCHQDGDMYPASVEQYSPFLVESPPFTSFYEFRLKGQLLAVSVVDHLKTSLSAIYTFYDPDFSQRSLGKYCILWLIQEAKKLGLPYLQLGYWIRNCQKMNYKIEYRPVELYISQEWRQLK</sequence>
<comment type="similarity">
    <text evidence="4">Belongs to the R-transferase family. Bpt subfamily.</text>
</comment>
<dbReference type="PANTHER" id="PTHR21367:SF1">
    <property type="entry name" value="ARGINYL-TRNA--PROTEIN TRANSFERASE 1"/>
    <property type="match status" value="1"/>
</dbReference>
<dbReference type="PIRSF" id="PIRSF037208">
    <property type="entry name" value="ATE_pro_prd"/>
    <property type="match status" value="1"/>
</dbReference>
<dbReference type="NCBIfam" id="NF002341">
    <property type="entry name" value="PRK01305.1-1"/>
    <property type="match status" value="1"/>
</dbReference>
<dbReference type="InterPro" id="IPR030700">
    <property type="entry name" value="N-end_Aminoacyl_Trfase"/>
</dbReference>
<protein>
    <recommendedName>
        <fullName evidence="4">Aspartate/glutamate leucyltransferase</fullName>
        <ecNumber evidence="4">2.3.2.29</ecNumber>
    </recommendedName>
</protein>
<reference evidence="7 8" key="1">
    <citation type="submission" date="2014-06" db="EMBL/GenBank/DDBJ databases">
        <title>Whole Genome Sequences of Three Symbiotic Endozoicomonas Bacteria.</title>
        <authorList>
            <person name="Neave M.J."/>
            <person name="Apprill A."/>
            <person name="Voolstra C.R."/>
        </authorList>
    </citation>
    <scope>NUCLEOTIDE SEQUENCE [LARGE SCALE GENOMIC DNA]</scope>
    <source>
        <strain evidence="7 8">DSM 22380</strain>
    </source>
</reference>
<keyword evidence="2 4" id="KW-0808">Transferase</keyword>
<keyword evidence="8" id="KW-1185">Reference proteome</keyword>
<dbReference type="EC" id="2.3.2.29" evidence="4"/>
<evidence type="ECO:0000256" key="1">
    <source>
        <dbReference type="ARBA" id="ARBA00022490"/>
    </source>
</evidence>
<dbReference type="GO" id="GO:0004057">
    <property type="term" value="F:arginyl-tRNA--protein transferase activity"/>
    <property type="evidence" value="ECO:0007669"/>
    <property type="project" value="InterPro"/>
</dbReference>
<evidence type="ECO:0000256" key="4">
    <source>
        <dbReference type="HAMAP-Rule" id="MF_00689"/>
    </source>
</evidence>
<evidence type="ECO:0000259" key="6">
    <source>
        <dbReference type="Pfam" id="PF04377"/>
    </source>
</evidence>
<dbReference type="GO" id="GO:0005737">
    <property type="term" value="C:cytoplasm"/>
    <property type="evidence" value="ECO:0007669"/>
    <property type="project" value="UniProtKB-SubCell"/>
</dbReference>
<dbReference type="STRING" id="305900.GV64_14295"/>
<proteinExistence type="inferred from homology"/>
<gene>
    <name evidence="4" type="primary">bpt</name>
    <name evidence="7" type="ORF">GV64_14295</name>
</gene>
<comment type="catalytic activity">
    <reaction evidence="4">
        <text>N-terminal L-aspartyl-[protein] + L-leucyl-tRNA(Leu) = N-terminal L-leucyl-L-aspartyl-[protein] + tRNA(Leu) + H(+)</text>
        <dbReference type="Rhea" id="RHEA:50420"/>
        <dbReference type="Rhea" id="RHEA-COMP:9613"/>
        <dbReference type="Rhea" id="RHEA-COMP:9622"/>
        <dbReference type="Rhea" id="RHEA-COMP:12669"/>
        <dbReference type="Rhea" id="RHEA-COMP:12674"/>
        <dbReference type="ChEBI" id="CHEBI:15378"/>
        <dbReference type="ChEBI" id="CHEBI:64720"/>
        <dbReference type="ChEBI" id="CHEBI:78442"/>
        <dbReference type="ChEBI" id="CHEBI:78494"/>
        <dbReference type="ChEBI" id="CHEBI:133042"/>
        <dbReference type="EC" id="2.3.2.29"/>
    </reaction>
</comment>
<dbReference type="HAMAP" id="MF_00689">
    <property type="entry name" value="Bpt"/>
    <property type="match status" value="1"/>
</dbReference>
<dbReference type="InterPro" id="IPR017138">
    <property type="entry name" value="Asp_Glu_LeuTrfase"/>
</dbReference>
<dbReference type="Proteomes" id="UP000027997">
    <property type="component" value="Unassembled WGS sequence"/>
</dbReference>
<comment type="catalytic activity">
    <reaction evidence="4">
        <text>N-terminal L-glutamyl-[protein] + L-leucyl-tRNA(Leu) = N-terminal L-leucyl-L-glutamyl-[protein] + tRNA(Leu) + H(+)</text>
        <dbReference type="Rhea" id="RHEA:50412"/>
        <dbReference type="Rhea" id="RHEA-COMP:9613"/>
        <dbReference type="Rhea" id="RHEA-COMP:9622"/>
        <dbReference type="Rhea" id="RHEA-COMP:12664"/>
        <dbReference type="Rhea" id="RHEA-COMP:12668"/>
        <dbReference type="ChEBI" id="CHEBI:15378"/>
        <dbReference type="ChEBI" id="CHEBI:64721"/>
        <dbReference type="ChEBI" id="CHEBI:78442"/>
        <dbReference type="ChEBI" id="CHEBI:78494"/>
        <dbReference type="ChEBI" id="CHEBI:133041"/>
        <dbReference type="EC" id="2.3.2.29"/>
    </reaction>
</comment>
<dbReference type="NCBIfam" id="NF002342">
    <property type="entry name" value="PRK01305.1-3"/>
    <property type="match status" value="1"/>
</dbReference>
<dbReference type="PANTHER" id="PTHR21367">
    <property type="entry name" value="ARGININE-TRNA-PROTEIN TRANSFERASE 1"/>
    <property type="match status" value="1"/>
</dbReference>
<dbReference type="EMBL" id="JOJP01000001">
    <property type="protein sequence ID" value="KEI71753.1"/>
    <property type="molecule type" value="Genomic_DNA"/>
</dbReference>
<dbReference type="AlphaFoldDB" id="A0A081KC77"/>
<dbReference type="Pfam" id="PF04376">
    <property type="entry name" value="ATE_N"/>
    <property type="match status" value="1"/>
</dbReference>
<organism evidence="7 8">
    <name type="scientific">Endozoicomonas elysicola</name>
    <dbReference type="NCBI Taxonomy" id="305900"/>
    <lineage>
        <taxon>Bacteria</taxon>
        <taxon>Pseudomonadati</taxon>
        <taxon>Pseudomonadota</taxon>
        <taxon>Gammaproteobacteria</taxon>
        <taxon>Oceanospirillales</taxon>
        <taxon>Endozoicomonadaceae</taxon>
        <taxon>Endozoicomonas</taxon>
    </lineage>
</organism>
<comment type="subcellular location">
    <subcellularLocation>
        <location evidence="4">Cytoplasm</location>
    </subcellularLocation>
</comment>
<keyword evidence="3 4" id="KW-0012">Acyltransferase</keyword>
<feature type="domain" description="N-end rule aminoacyl transferase C-terminal" evidence="6">
    <location>
        <begin position="105"/>
        <end position="226"/>
    </location>
</feature>
<dbReference type="GO" id="GO:0071596">
    <property type="term" value="P:ubiquitin-dependent protein catabolic process via the N-end rule pathway"/>
    <property type="evidence" value="ECO:0007669"/>
    <property type="project" value="InterPro"/>
</dbReference>
<dbReference type="InterPro" id="IPR007471">
    <property type="entry name" value="N-end_Aminoacyl_Trfase_N"/>
</dbReference>
<evidence type="ECO:0000259" key="5">
    <source>
        <dbReference type="Pfam" id="PF04376"/>
    </source>
</evidence>
<dbReference type="Pfam" id="PF04377">
    <property type="entry name" value="ATE_C"/>
    <property type="match status" value="1"/>
</dbReference>
<keyword evidence="1 4" id="KW-0963">Cytoplasm</keyword>
<accession>A0A081KC77</accession>
<dbReference type="SUPFAM" id="SSF55729">
    <property type="entry name" value="Acyl-CoA N-acyltransferases (Nat)"/>
    <property type="match status" value="1"/>
</dbReference>
<dbReference type="InterPro" id="IPR016181">
    <property type="entry name" value="Acyl_CoA_acyltransferase"/>
</dbReference>